<keyword evidence="1" id="KW-0732">Signal</keyword>
<dbReference type="SUPFAM" id="SSF63829">
    <property type="entry name" value="Calcium-dependent phosphotriesterase"/>
    <property type="match status" value="1"/>
</dbReference>
<gene>
    <name evidence="2" type="ORF">D7Z96_10490</name>
</gene>
<dbReference type="AlphaFoldDB" id="A0A3B0FV54"/>
<evidence type="ECO:0000313" key="2">
    <source>
        <dbReference type="EMBL" id="RKO23709.1"/>
    </source>
</evidence>
<dbReference type="Proteomes" id="UP000273159">
    <property type="component" value="Unassembled WGS sequence"/>
</dbReference>
<dbReference type="RefSeq" id="WP_120692462.1">
    <property type="nucleotide sequence ID" value="NZ_RBNH01000008.1"/>
</dbReference>
<accession>A0A3B0FV54</accession>
<dbReference type="Gene3D" id="2.120.10.30">
    <property type="entry name" value="TolB, C-terminal domain"/>
    <property type="match status" value="2"/>
</dbReference>
<comment type="caution">
    <text evidence="2">The sequence shown here is derived from an EMBL/GenBank/DDBJ whole genome shotgun (WGS) entry which is preliminary data.</text>
</comment>
<proteinExistence type="predicted"/>
<name>A0A3B0FV54_PSEPS</name>
<reference evidence="2 3" key="1">
    <citation type="submission" date="2018-10" db="EMBL/GenBank/DDBJ databases">
        <title>Genome-guide identification and characterization of bacteria that degrade polycyclic aromatic hydrocarbons and resist hexavalent chromium simultaneously.</title>
        <authorList>
            <person name="Feng H."/>
        </authorList>
    </citation>
    <scope>NUCLEOTIDE SEQUENCE [LARGE SCALE GENOMIC DNA]</scope>
    <source>
        <strain evidence="2 3">J015</strain>
    </source>
</reference>
<evidence type="ECO:0008006" key="4">
    <source>
        <dbReference type="Google" id="ProtNLM"/>
    </source>
</evidence>
<evidence type="ECO:0000313" key="3">
    <source>
        <dbReference type="Proteomes" id="UP000273159"/>
    </source>
</evidence>
<feature type="signal peptide" evidence="1">
    <location>
        <begin position="1"/>
        <end position="23"/>
    </location>
</feature>
<protein>
    <recommendedName>
        <fullName evidence="4">Superoxide dismutase</fullName>
    </recommendedName>
</protein>
<sequence length="306" mass="31898">MRRTVHRRAAVGILALLALIVPAALPAAASPPSGDGVIVLDGATSAEGIAAGRGTTFYAGELLSGDIFRGDIRDGTAERFIDAPAGSRAAGMKADTRNNLLFVAGGDTGKAFVYNTKKGELVAEYQLASGFINDVTLTKDGAWFTNSVRGELYRLKVDREGKRVELETKGLTGPAAEVPGGFNLNGIASARGGSVLIVAHSAKQALFTVDPETGASALIETDPLPNVDGILVRGKTVWAVQNQLNQISRIKLNHDLSAGVTKETITDPAFDIPTTAALFGNTLAAVNAQFNRPPSPNEVVLVPARG</sequence>
<reference evidence="3" key="2">
    <citation type="submission" date="2018-10" db="EMBL/GenBank/DDBJ databases">
        <authorList>
            <person name="Wang Y."/>
            <person name="Wang J."/>
            <person name="Yang X."/>
            <person name="Wang Z."/>
            <person name="Huang Y."/>
        </authorList>
    </citation>
    <scope>NUCLEOTIDE SEQUENCE [LARGE SCALE GENOMIC DNA]</scope>
    <source>
        <strain evidence="3">J015</strain>
    </source>
</reference>
<feature type="chain" id="PRO_5038423720" description="Superoxide dismutase" evidence="1">
    <location>
        <begin position="24"/>
        <end position="306"/>
    </location>
</feature>
<dbReference type="EMBL" id="RBNH01000008">
    <property type="protein sequence ID" value="RKO23709.1"/>
    <property type="molecule type" value="Genomic_DNA"/>
</dbReference>
<dbReference type="InterPro" id="IPR011042">
    <property type="entry name" value="6-blade_b-propeller_TolB-like"/>
</dbReference>
<evidence type="ECO:0000256" key="1">
    <source>
        <dbReference type="SAM" id="SignalP"/>
    </source>
</evidence>
<organism evidence="2 3">
    <name type="scientific">Pseudarthrobacter phenanthrenivorans</name>
    <name type="common">Arthrobacter phenanthrenivorans</name>
    <dbReference type="NCBI Taxonomy" id="361575"/>
    <lineage>
        <taxon>Bacteria</taxon>
        <taxon>Bacillati</taxon>
        <taxon>Actinomycetota</taxon>
        <taxon>Actinomycetes</taxon>
        <taxon>Micrococcales</taxon>
        <taxon>Micrococcaceae</taxon>
        <taxon>Pseudarthrobacter</taxon>
    </lineage>
</organism>